<dbReference type="EMBL" id="JACHMY010000001">
    <property type="protein sequence ID" value="MBB5840209.1"/>
    <property type="molecule type" value="Genomic_DNA"/>
</dbReference>
<keyword evidence="1" id="KW-0175">Coiled coil</keyword>
<proteinExistence type="predicted"/>
<name>A0A7W9MXW2_9ACTN</name>
<dbReference type="RefSeq" id="WP_184802394.1">
    <property type="nucleotide sequence ID" value="NZ_JACHMY010000001.1"/>
</dbReference>
<keyword evidence="3" id="KW-1133">Transmembrane helix</keyword>
<evidence type="ECO:0000256" key="1">
    <source>
        <dbReference type="SAM" id="Coils"/>
    </source>
</evidence>
<dbReference type="AlphaFoldDB" id="A0A7W9MXW2"/>
<reference evidence="4 5" key="1">
    <citation type="submission" date="2020-08" db="EMBL/GenBank/DDBJ databases">
        <title>Sequencing the genomes of 1000 actinobacteria strains.</title>
        <authorList>
            <person name="Klenk H.-P."/>
        </authorList>
    </citation>
    <scope>NUCLEOTIDE SEQUENCE [LARGE SCALE GENOMIC DNA]</scope>
    <source>
        <strain evidence="4 5">DSM 28967</strain>
    </source>
</reference>
<feature type="transmembrane region" description="Helical" evidence="3">
    <location>
        <begin position="78"/>
        <end position="97"/>
    </location>
</feature>
<keyword evidence="3" id="KW-0472">Membrane</keyword>
<sequence length="339" mass="37404">MPKIERRQETTPALLPAGSQPAGQLARRPWRTLLPSWWFALNGLSAVLTGVGWWTQVRAPGATGNVNALFIHTTLETFLTYCGLAAVVAGALLNVAAQLVQYRTSAAEISSRERELADREARLADREDEIDRQQTELADVMRALEEQILLSKVVLRPLIGTLISLGSLDPMTLPDDQKTLPAQLYGQALVTMQSGIVEYLGGSVSDVRVIYWQVEGRAPHRLLRAIDKRGERKKPSLVMREGDNARGDEAFRALDAKQPRIWHLGEDGAPYAWNKRKVWKAFAALHVSGEEGDVFGMVTIDSPDCEAITEDHVRTAQVIADAFAATCANYARFADYPTA</sequence>
<accession>A0A7W9MXW2</accession>
<keyword evidence="3" id="KW-0812">Transmembrane</keyword>
<dbReference type="Proteomes" id="UP000549971">
    <property type="component" value="Unassembled WGS sequence"/>
</dbReference>
<evidence type="ECO:0000313" key="4">
    <source>
        <dbReference type="EMBL" id="MBB5840209.1"/>
    </source>
</evidence>
<evidence type="ECO:0000313" key="5">
    <source>
        <dbReference type="Proteomes" id="UP000549971"/>
    </source>
</evidence>
<feature type="region of interest" description="Disordered" evidence="2">
    <location>
        <begin position="1"/>
        <end position="21"/>
    </location>
</feature>
<gene>
    <name evidence="4" type="ORF">HDA39_006943</name>
</gene>
<protein>
    <recommendedName>
        <fullName evidence="6">GAF domain-containing protein</fullName>
    </recommendedName>
</protein>
<evidence type="ECO:0000256" key="3">
    <source>
        <dbReference type="SAM" id="Phobius"/>
    </source>
</evidence>
<evidence type="ECO:0000256" key="2">
    <source>
        <dbReference type="SAM" id="MobiDB-lite"/>
    </source>
</evidence>
<comment type="caution">
    <text evidence="4">The sequence shown here is derived from an EMBL/GenBank/DDBJ whole genome shotgun (WGS) entry which is preliminary data.</text>
</comment>
<keyword evidence="5" id="KW-1185">Reference proteome</keyword>
<feature type="coiled-coil region" evidence="1">
    <location>
        <begin position="116"/>
        <end position="143"/>
    </location>
</feature>
<organism evidence="4 5">
    <name type="scientific">Kribbella italica</name>
    <dbReference type="NCBI Taxonomy" id="1540520"/>
    <lineage>
        <taxon>Bacteria</taxon>
        <taxon>Bacillati</taxon>
        <taxon>Actinomycetota</taxon>
        <taxon>Actinomycetes</taxon>
        <taxon>Propionibacteriales</taxon>
        <taxon>Kribbellaceae</taxon>
        <taxon>Kribbella</taxon>
    </lineage>
</organism>
<evidence type="ECO:0008006" key="6">
    <source>
        <dbReference type="Google" id="ProtNLM"/>
    </source>
</evidence>
<feature type="transmembrane region" description="Helical" evidence="3">
    <location>
        <begin position="37"/>
        <end position="55"/>
    </location>
</feature>